<gene>
    <name evidence="1" type="ordered locus">SeSA_A0616</name>
</gene>
<dbReference type="AlphaFoldDB" id="A0A0N1TUK4"/>
<organism evidence="1 2">
    <name type="scientific">Salmonella schwarzengrund (strain CVM19633)</name>
    <dbReference type="NCBI Taxonomy" id="439843"/>
    <lineage>
        <taxon>Bacteria</taxon>
        <taxon>Pseudomonadati</taxon>
        <taxon>Pseudomonadota</taxon>
        <taxon>Gammaproteobacteria</taxon>
        <taxon>Enterobacterales</taxon>
        <taxon>Enterobacteriaceae</taxon>
        <taxon>Salmonella</taxon>
    </lineage>
</organism>
<protein>
    <submittedName>
        <fullName evidence="1">Uncharacterized protein</fullName>
    </submittedName>
</protein>
<dbReference type="HOGENOM" id="CLU_3332849_0_0_6"/>
<dbReference type="EMBL" id="CP001127">
    <property type="protein sequence ID" value="ACF88947.1"/>
    <property type="molecule type" value="Genomic_DNA"/>
</dbReference>
<proteinExistence type="predicted"/>
<dbReference type="Proteomes" id="UP000001865">
    <property type="component" value="Chromosome"/>
</dbReference>
<dbReference type="KEGG" id="sew:SeSA_A0616"/>
<accession>A0A0N1TUK4</accession>
<evidence type="ECO:0000313" key="1">
    <source>
        <dbReference type="EMBL" id="ACF88947.1"/>
    </source>
</evidence>
<name>A0A0N1TUK4_SALSV</name>
<sequence>MLSILGDNELAGHGLNLGIDNYDVASFKFWLHRVANYF</sequence>
<evidence type="ECO:0000313" key="2">
    <source>
        <dbReference type="Proteomes" id="UP000001865"/>
    </source>
</evidence>
<reference evidence="1 2" key="1">
    <citation type="journal article" date="2011" name="J. Bacteriol.">
        <title>Comparative genomics of 28 Salmonella enterica isolates: evidence for CRISPR-mediated adaptive sublineage evolution.</title>
        <authorList>
            <person name="Fricke W.F."/>
            <person name="Mammel M.K."/>
            <person name="McDermott P.F."/>
            <person name="Tartera C."/>
            <person name="White D.G."/>
            <person name="Leclerc J.E."/>
            <person name="Ravel J."/>
            <person name="Cebula T.A."/>
        </authorList>
    </citation>
    <scope>NUCLEOTIDE SEQUENCE [LARGE SCALE GENOMIC DNA]</scope>
    <source>
        <strain evidence="1 2">CVM19633</strain>
    </source>
</reference>